<comment type="caution">
    <text evidence="2">The sequence shown here is derived from an EMBL/GenBank/DDBJ whole genome shotgun (WGS) entry which is preliminary data.</text>
</comment>
<evidence type="ECO:0000313" key="3">
    <source>
        <dbReference type="Proteomes" id="UP000663845"/>
    </source>
</evidence>
<accession>A0A815Y367</accession>
<feature type="compositionally biased region" description="Polar residues" evidence="1">
    <location>
        <begin position="35"/>
        <end position="53"/>
    </location>
</feature>
<dbReference type="EMBL" id="CAJNOG010007638">
    <property type="protein sequence ID" value="CAF1566106.1"/>
    <property type="molecule type" value="Genomic_DNA"/>
</dbReference>
<protein>
    <submittedName>
        <fullName evidence="2">Uncharacterized protein</fullName>
    </submittedName>
</protein>
<evidence type="ECO:0000313" key="2">
    <source>
        <dbReference type="EMBL" id="CAF1566106.1"/>
    </source>
</evidence>
<sequence length="53" mass="5936">LTRCPNGLLATDNGIDSNGMHYQYPNNDPEFFNGHSPNEQIFHQTNGDNQNST</sequence>
<proteinExistence type="predicted"/>
<gene>
    <name evidence="2" type="ORF">JYZ213_LOCUS47139</name>
</gene>
<reference evidence="2" key="1">
    <citation type="submission" date="2021-02" db="EMBL/GenBank/DDBJ databases">
        <authorList>
            <person name="Nowell W R."/>
        </authorList>
    </citation>
    <scope>NUCLEOTIDE SEQUENCE</scope>
</reference>
<dbReference type="AlphaFoldDB" id="A0A815Y367"/>
<name>A0A815Y367_9BILA</name>
<dbReference type="Proteomes" id="UP000663845">
    <property type="component" value="Unassembled WGS sequence"/>
</dbReference>
<feature type="region of interest" description="Disordered" evidence="1">
    <location>
        <begin position="1"/>
        <end position="53"/>
    </location>
</feature>
<evidence type="ECO:0000256" key="1">
    <source>
        <dbReference type="SAM" id="MobiDB-lite"/>
    </source>
</evidence>
<feature type="non-terminal residue" evidence="2">
    <location>
        <position position="1"/>
    </location>
</feature>
<organism evidence="2 3">
    <name type="scientific">Adineta steineri</name>
    <dbReference type="NCBI Taxonomy" id="433720"/>
    <lineage>
        <taxon>Eukaryota</taxon>
        <taxon>Metazoa</taxon>
        <taxon>Spiralia</taxon>
        <taxon>Gnathifera</taxon>
        <taxon>Rotifera</taxon>
        <taxon>Eurotatoria</taxon>
        <taxon>Bdelloidea</taxon>
        <taxon>Adinetida</taxon>
        <taxon>Adinetidae</taxon>
        <taxon>Adineta</taxon>
    </lineage>
</organism>
<feature type="non-terminal residue" evidence="2">
    <location>
        <position position="53"/>
    </location>
</feature>